<dbReference type="GO" id="GO:0016712">
    <property type="term" value="F:oxidoreductase activity, acting on paired donors, with incorporation or reduction of molecular oxygen, reduced flavin or flavoprotein as one donor, and incorporation of one atom of oxygen"/>
    <property type="evidence" value="ECO:0007669"/>
    <property type="project" value="TreeGrafter"/>
</dbReference>
<sequence>MFLILFTLVTLLVYFFVTYFTSKPHPKFPPGPYRWPIWGGYLQLLVENYKFPHVAMHWMARRYNTEVLGMYMGPYPTVIACSQASVRDMLNHPNMQGRVEAFIPNKRDPDGVTRGQFFIDGHRWTEQRRFMLRNLRDFGFGTRSKHFEKIMEEELRDFLDLAQSKHEEGITKEGKVMVPPVFYAYFLNLTLEVFLGTRLPPALYHKLREFGYYSYRFVKSLDPTTGAINITPWVRHFAPEFTGYNDLMKSNAFIKKFIWEMVQEHKDTFMSDAIRDFCDAYIKEMKEKENTDVQHWFTDEQMVMTLWDALFAATMTQSATMGFVVQFLLQYPEVQAKVRQEVDDVIGHSRLPTLDDRKNMPYTEAVLRESMRRETIATLALPHRCTEDTYFYGYFIPKNTMVLANLWSNNMDDSAWDNPWEFKPERHLEADGSLKKKDLVLPFGMGKHVCSGETFARQNMFLLMAGMLQHFLFQLPEGQVMPDEKNNVPGSIVTPKYYQVHMVAR</sequence>
<feature type="binding site" description="axial binding residue" evidence="14">
    <location>
        <position position="450"/>
    </location>
    <ligand>
        <name>heme</name>
        <dbReference type="ChEBI" id="CHEBI:30413"/>
    </ligand>
    <ligandPart>
        <name>Fe</name>
        <dbReference type="ChEBI" id="CHEBI:18248"/>
    </ligandPart>
</feature>
<dbReference type="GO" id="GO:0005789">
    <property type="term" value="C:endoplasmic reticulum membrane"/>
    <property type="evidence" value="ECO:0007669"/>
    <property type="project" value="UniProtKB-SubCell"/>
</dbReference>
<keyword evidence="13" id="KW-0472">Membrane</keyword>
<protein>
    <recommendedName>
        <fullName evidence="16">Cytochrome P450</fullName>
    </recommendedName>
</protein>
<evidence type="ECO:0000256" key="5">
    <source>
        <dbReference type="ARBA" id="ARBA00010617"/>
    </source>
</evidence>
<evidence type="ECO:0000256" key="14">
    <source>
        <dbReference type="PIRSR" id="PIRSR602401-1"/>
    </source>
</evidence>
<keyword evidence="6 14" id="KW-0349">Heme</keyword>
<evidence type="ECO:0008006" key="16">
    <source>
        <dbReference type="Google" id="ProtNLM"/>
    </source>
</evidence>
<comment type="function">
    <text evidence="2">May be involved in the metabolism of insect hormones and in the breakdown of synthetic insecticides.</text>
</comment>
<evidence type="ECO:0000256" key="1">
    <source>
        <dbReference type="ARBA" id="ARBA00001971"/>
    </source>
</evidence>
<keyword evidence="9" id="KW-0492">Microsome</keyword>
<accession>A0A1B6MIY3</accession>
<dbReference type="PANTHER" id="PTHR24300:SF376">
    <property type="entry name" value="CYTOCHROME P450 15A1"/>
    <property type="match status" value="1"/>
</dbReference>
<organism evidence="15">
    <name type="scientific">Graphocephala atropunctata</name>
    <dbReference type="NCBI Taxonomy" id="36148"/>
    <lineage>
        <taxon>Eukaryota</taxon>
        <taxon>Metazoa</taxon>
        <taxon>Ecdysozoa</taxon>
        <taxon>Arthropoda</taxon>
        <taxon>Hexapoda</taxon>
        <taxon>Insecta</taxon>
        <taxon>Pterygota</taxon>
        <taxon>Neoptera</taxon>
        <taxon>Paraneoptera</taxon>
        <taxon>Hemiptera</taxon>
        <taxon>Auchenorrhyncha</taxon>
        <taxon>Membracoidea</taxon>
        <taxon>Cicadellidae</taxon>
        <taxon>Cicadellinae</taxon>
        <taxon>Cicadellini</taxon>
        <taxon>Graphocephala</taxon>
    </lineage>
</organism>
<dbReference type="Gene3D" id="1.10.630.10">
    <property type="entry name" value="Cytochrome P450"/>
    <property type="match status" value="1"/>
</dbReference>
<gene>
    <name evidence="15" type="ORF">g.21808</name>
</gene>
<keyword evidence="8" id="KW-0256">Endoplasmic reticulum</keyword>
<dbReference type="AlphaFoldDB" id="A0A1B6MIY3"/>
<dbReference type="PANTHER" id="PTHR24300">
    <property type="entry name" value="CYTOCHROME P450 508A4-RELATED"/>
    <property type="match status" value="1"/>
</dbReference>
<dbReference type="InterPro" id="IPR050182">
    <property type="entry name" value="Cytochrome_P450_fam2"/>
</dbReference>
<keyword evidence="11 14" id="KW-0408">Iron</keyword>
<comment type="subcellular location">
    <subcellularLocation>
        <location evidence="4">Endoplasmic reticulum membrane</location>
        <topology evidence="4">Peripheral membrane protein</topology>
    </subcellularLocation>
    <subcellularLocation>
        <location evidence="3">Microsome membrane</location>
        <topology evidence="3">Peripheral membrane protein</topology>
    </subcellularLocation>
</comment>
<evidence type="ECO:0000256" key="12">
    <source>
        <dbReference type="ARBA" id="ARBA00023033"/>
    </source>
</evidence>
<evidence type="ECO:0000256" key="2">
    <source>
        <dbReference type="ARBA" id="ARBA00003690"/>
    </source>
</evidence>
<dbReference type="InterPro" id="IPR036396">
    <property type="entry name" value="Cyt_P450_sf"/>
</dbReference>
<keyword evidence="10" id="KW-0560">Oxidoreductase</keyword>
<evidence type="ECO:0000313" key="15">
    <source>
        <dbReference type="EMBL" id="JAT35908.1"/>
    </source>
</evidence>
<keyword evidence="7 14" id="KW-0479">Metal-binding</keyword>
<keyword evidence="12" id="KW-0503">Monooxygenase</keyword>
<dbReference type="GO" id="GO:0005506">
    <property type="term" value="F:iron ion binding"/>
    <property type="evidence" value="ECO:0007669"/>
    <property type="project" value="InterPro"/>
</dbReference>
<dbReference type="SUPFAM" id="SSF48264">
    <property type="entry name" value="Cytochrome P450"/>
    <property type="match status" value="1"/>
</dbReference>
<evidence type="ECO:0000256" key="3">
    <source>
        <dbReference type="ARBA" id="ARBA00004174"/>
    </source>
</evidence>
<reference evidence="15" key="1">
    <citation type="submission" date="2015-11" db="EMBL/GenBank/DDBJ databases">
        <title>De novo transcriptome assembly of four potential Pierce s Disease insect vectors from Arizona vineyards.</title>
        <authorList>
            <person name="Tassone E.E."/>
        </authorList>
    </citation>
    <scope>NUCLEOTIDE SEQUENCE</scope>
</reference>
<evidence type="ECO:0000256" key="7">
    <source>
        <dbReference type="ARBA" id="ARBA00022723"/>
    </source>
</evidence>
<dbReference type="EMBL" id="GEBQ01004069">
    <property type="protein sequence ID" value="JAT35908.1"/>
    <property type="molecule type" value="Transcribed_RNA"/>
</dbReference>
<dbReference type="PRINTS" id="PR00463">
    <property type="entry name" value="EP450I"/>
</dbReference>
<proteinExistence type="inferred from homology"/>
<evidence type="ECO:0000256" key="8">
    <source>
        <dbReference type="ARBA" id="ARBA00022824"/>
    </source>
</evidence>
<dbReference type="InterPro" id="IPR002401">
    <property type="entry name" value="Cyt_P450_E_grp-I"/>
</dbReference>
<dbReference type="GO" id="GO:0008395">
    <property type="term" value="F:steroid hydroxylase activity"/>
    <property type="evidence" value="ECO:0007669"/>
    <property type="project" value="TreeGrafter"/>
</dbReference>
<dbReference type="FunFam" id="1.10.630.10:FF:000238">
    <property type="entry name" value="Cytochrome P450 2A6"/>
    <property type="match status" value="1"/>
</dbReference>
<evidence type="ECO:0000256" key="9">
    <source>
        <dbReference type="ARBA" id="ARBA00022848"/>
    </source>
</evidence>
<dbReference type="GO" id="GO:0020037">
    <property type="term" value="F:heme binding"/>
    <property type="evidence" value="ECO:0007669"/>
    <property type="project" value="InterPro"/>
</dbReference>
<dbReference type="InterPro" id="IPR001128">
    <property type="entry name" value="Cyt_P450"/>
</dbReference>
<evidence type="ECO:0000256" key="4">
    <source>
        <dbReference type="ARBA" id="ARBA00004406"/>
    </source>
</evidence>
<dbReference type="PRINTS" id="PR00385">
    <property type="entry name" value="P450"/>
</dbReference>
<dbReference type="GO" id="GO:0006805">
    <property type="term" value="P:xenobiotic metabolic process"/>
    <property type="evidence" value="ECO:0007669"/>
    <property type="project" value="TreeGrafter"/>
</dbReference>
<dbReference type="GO" id="GO:0006082">
    <property type="term" value="P:organic acid metabolic process"/>
    <property type="evidence" value="ECO:0007669"/>
    <property type="project" value="TreeGrafter"/>
</dbReference>
<evidence type="ECO:0000256" key="10">
    <source>
        <dbReference type="ARBA" id="ARBA00023002"/>
    </source>
</evidence>
<evidence type="ECO:0000256" key="11">
    <source>
        <dbReference type="ARBA" id="ARBA00023004"/>
    </source>
</evidence>
<evidence type="ECO:0000256" key="13">
    <source>
        <dbReference type="ARBA" id="ARBA00023136"/>
    </source>
</evidence>
<comment type="similarity">
    <text evidence="5">Belongs to the cytochrome P450 family.</text>
</comment>
<dbReference type="Pfam" id="PF00067">
    <property type="entry name" value="p450"/>
    <property type="match status" value="1"/>
</dbReference>
<name>A0A1B6MIY3_9HEMI</name>
<evidence type="ECO:0000256" key="6">
    <source>
        <dbReference type="ARBA" id="ARBA00022617"/>
    </source>
</evidence>
<comment type="cofactor">
    <cofactor evidence="1 14">
        <name>heme</name>
        <dbReference type="ChEBI" id="CHEBI:30413"/>
    </cofactor>
</comment>